<dbReference type="SUPFAM" id="SSF49842">
    <property type="entry name" value="TNF-like"/>
    <property type="match status" value="1"/>
</dbReference>
<evidence type="ECO:0000313" key="3">
    <source>
        <dbReference type="Proteomes" id="UP000507470"/>
    </source>
</evidence>
<dbReference type="Proteomes" id="UP000507470">
    <property type="component" value="Unassembled WGS sequence"/>
</dbReference>
<evidence type="ECO:0000259" key="1">
    <source>
        <dbReference type="Pfam" id="PF00386"/>
    </source>
</evidence>
<organism evidence="2 3">
    <name type="scientific">Mytilus coruscus</name>
    <name type="common">Sea mussel</name>
    <dbReference type="NCBI Taxonomy" id="42192"/>
    <lineage>
        <taxon>Eukaryota</taxon>
        <taxon>Metazoa</taxon>
        <taxon>Spiralia</taxon>
        <taxon>Lophotrochozoa</taxon>
        <taxon>Mollusca</taxon>
        <taxon>Bivalvia</taxon>
        <taxon>Autobranchia</taxon>
        <taxon>Pteriomorphia</taxon>
        <taxon>Mytilida</taxon>
        <taxon>Mytiloidea</taxon>
        <taxon>Mytilidae</taxon>
        <taxon>Mytilinae</taxon>
        <taxon>Mytilus</taxon>
    </lineage>
</organism>
<accession>A0A6J8ELA8</accession>
<reference evidence="2 3" key="1">
    <citation type="submission" date="2020-06" db="EMBL/GenBank/DDBJ databases">
        <authorList>
            <person name="Li R."/>
            <person name="Bekaert M."/>
        </authorList>
    </citation>
    <scope>NUCLEOTIDE SEQUENCE [LARGE SCALE GENOMIC DNA]</scope>
    <source>
        <strain evidence="3">wild</strain>
    </source>
</reference>
<feature type="domain" description="C1q" evidence="1">
    <location>
        <begin position="95"/>
        <end position="197"/>
    </location>
</feature>
<dbReference type="InterPro" id="IPR001073">
    <property type="entry name" value="C1q_dom"/>
</dbReference>
<dbReference type="OrthoDB" id="10021193at2759"/>
<protein>
    <recommendedName>
        <fullName evidence="1">C1q domain-containing protein</fullName>
    </recommendedName>
</protein>
<dbReference type="EMBL" id="CACVKT020009349">
    <property type="protein sequence ID" value="CAC5421369.1"/>
    <property type="molecule type" value="Genomic_DNA"/>
</dbReference>
<dbReference type="InterPro" id="IPR008983">
    <property type="entry name" value="Tumour_necrosis_fac-like_dom"/>
</dbReference>
<dbReference type="Gene3D" id="2.60.120.40">
    <property type="match status" value="1"/>
</dbReference>
<dbReference type="Pfam" id="PF00386">
    <property type="entry name" value="C1q"/>
    <property type="match status" value="1"/>
</dbReference>
<dbReference type="AlphaFoldDB" id="A0A6J8ELA8"/>
<evidence type="ECO:0000313" key="2">
    <source>
        <dbReference type="EMBL" id="CAC5421369.1"/>
    </source>
</evidence>
<proteinExistence type="predicted"/>
<sequence>MTIDSRRIATDLETNMNRQFFELVNNQSNILSSFESNIHGQLKTIQTTDNMKYSSMVDDIKRQGNESFHLLQQQIEENAEQVALLAFNQQPLVTGIIKFNDVKYSVGFNNLATFTNTGKIVCEKSGLYMITVSIISSTTASQFNIVLNSKMITGNRFVDGVQWHTGTSGMVLQLHTGDNIWVETDKVLSVSGRSYNSFSIIKIK</sequence>
<name>A0A6J8ELA8_MYTCO</name>
<keyword evidence="3" id="KW-1185">Reference proteome</keyword>
<gene>
    <name evidence="2" type="ORF">MCOR_53503</name>
</gene>